<name>A0A836CDV7_9STRA</name>
<evidence type="ECO:0000313" key="2">
    <source>
        <dbReference type="EMBL" id="KAG5181508.1"/>
    </source>
</evidence>
<evidence type="ECO:0000313" key="3">
    <source>
        <dbReference type="Proteomes" id="UP000664859"/>
    </source>
</evidence>
<dbReference type="AlphaFoldDB" id="A0A836CDV7"/>
<keyword evidence="1" id="KW-0732">Signal</keyword>
<gene>
    <name evidence="2" type="ORF">JKP88DRAFT_222390</name>
</gene>
<comment type="caution">
    <text evidence="2">The sequence shown here is derived from an EMBL/GenBank/DDBJ whole genome shotgun (WGS) entry which is preliminary data.</text>
</comment>
<protein>
    <recommendedName>
        <fullName evidence="4">Secreted protein</fullName>
    </recommendedName>
</protein>
<proteinExistence type="predicted"/>
<reference evidence="2" key="1">
    <citation type="submission" date="2021-02" db="EMBL/GenBank/DDBJ databases">
        <title>First Annotated Genome of the Yellow-green Alga Tribonema minus.</title>
        <authorList>
            <person name="Mahan K.M."/>
        </authorList>
    </citation>
    <scope>NUCLEOTIDE SEQUENCE</scope>
    <source>
        <strain evidence="2">UTEX B ZZ1240</strain>
    </source>
</reference>
<feature type="signal peptide" evidence="1">
    <location>
        <begin position="1"/>
        <end position="22"/>
    </location>
</feature>
<organism evidence="2 3">
    <name type="scientific">Tribonema minus</name>
    <dbReference type="NCBI Taxonomy" id="303371"/>
    <lineage>
        <taxon>Eukaryota</taxon>
        <taxon>Sar</taxon>
        <taxon>Stramenopiles</taxon>
        <taxon>Ochrophyta</taxon>
        <taxon>PX clade</taxon>
        <taxon>Xanthophyceae</taxon>
        <taxon>Tribonematales</taxon>
        <taxon>Tribonemataceae</taxon>
        <taxon>Tribonema</taxon>
    </lineage>
</organism>
<keyword evidence="3" id="KW-1185">Reference proteome</keyword>
<evidence type="ECO:0008006" key="4">
    <source>
        <dbReference type="Google" id="ProtNLM"/>
    </source>
</evidence>
<feature type="chain" id="PRO_5032326725" description="Secreted protein" evidence="1">
    <location>
        <begin position="23"/>
        <end position="72"/>
    </location>
</feature>
<evidence type="ECO:0000256" key="1">
    <source>
        <dbReference type="SAM" id="SignalP"/>
    </source>
</evidence>
<dbReference type="EMBL" id="JAFCMP010000323">
    <property type="protein sequence ID" value="KAG5181508.1"/>
    <property type="molecule type" value="Genomic_DNA"/>
</dbReference>
<dbReference type="Proteomes" id="UP000664859">
    <property type="component" value="Unassembled WGS sequence"/>
</dbReference>
<accession>A0A836CDV7</accession>
<sequence>MTANSLGLMASLCSCLCRTAAALAYRALPTEDLDSAPDACGVSSVAVPTEDVDIAPDACCVSSIVAIVLLVR</sequence>